<comment type="cofactor">
    <cofactor evidence="1 9">
        <name>pyridoxal 5'-phosphate</name>
        <dbReference type="ChEBI" id="CHEBI:597326"/>
    </cofactor>
</comment>
<accession>A0A4R2TJF4</accession>
<dbReference type="GO" id="GO:0004400">
    <property type="term" value="F:histidinol-phosphate transaminase activity"/>
    <property type="evidence" value="ECO:0007669"/>
    <property type="project" value="UniProtKB-UniRule"/>
</dbReference>
<dbReference type="Gene3D" id="3.90.1150.10">
    <property type="entry name" value="Aspartate Aminotransferase, domain 1"/>
    <property type="match status" value="1"/>
</dbReference>
<comment type="catalytic activity">
    <reaction evidence="9">
        <text>L-histidinol phosphate + 2-oxoglutarate = 3-(imidazol-4-yl)-2-oxopropyl phosphate + L-glutamate</text>
        <dbReference type="Rhea" id="RHEA:23744"/>
        <dbReference type="ChEBI" id="CHEBI:16810"/>
        <dbReference type="ChEBI" id="CHEBI:29985"/>
        <dbReference type="ChEBI" id="CHEBI:57766"/>
        <dbReference type="ChEBI" id="CHEBI:57980"/>
        <dbReference type="EC" id="2.6.1.9"/>
    </reaction>
</comment>
<keyword evidence="8 9" id="KW-0368">Histidine biosynthesis</keyword>
<evidence type="ECO:0000259" key="10">
    <source>
        <dbReference type="Pfam" id="PF00155"/>
    </source>
</evidence>
<dbReference type="GO" id="GO:0030170">
    <property type="term" value="F:pyridoxal phosphate binding"/>
    <property type="evidence" value="ECO:0007669"/>
    <property type="project" value="InterPro"/>
</dbReference>
<evidence type="ECO:0000313" key="12">
    <source>
        <dbReference type="Proteomes" id="UP000295504"/>
    </source>
</evidence>
<evidence type="ECO:0000256" key="8">
    <source>
        <dbReference type="ARBA" id="ARBA00023102"/>
    </source>
</evidence>
<evidence type="ECO:0000256" key="3">
    <source>
        <dbReference type="ARBA" id="ARBA00011738"/>
    </source>
</evidence>
<evidence type="ECO:0000256" key="2">
    <source>
        <dbReference type="ARBA" id="ARBA00007970"/>
    </source>
</evidence>
<dbReference type="InterPro" id="IPR005861">
    <property type="entry name" value="HisP_aminotrans"/>
</dbReference>
<dbReference type="UniPathway" id="UPA00031">
    <property type="reaction ID" value="UER00012"/>
</dbReference>
<feature type="domain" description="Aminotransferase class I/classII large" evidence="10">
    <location>
        <begin position="27"/>
        <end position="343"/>
    </location>
</feature>
<dbReference type="CDD" id="cd00609">
    <property type="entry name" value="AAT_like"/>
    <property type="match status" value="1"/>
</dbReference>
<evidence type="ECO:0000256" key="5">
    <source>
        <dbReference type="ARBA" id="ARBA00022605"/>
    </source>
</evidence>
<dbReference type="PROSITE" id="PS00599">
    <property type="entry name" value="AA_TRANSFER_CLASS_2"/>
    <property type="match status" value="1"/>
</dbReference>
<comment type="similarity">
    <text evidence="2 9">Belongs to the class-II pyridoxal-phosphate-dependent aminotransferase family. Histidinol-phosphate aminotransferase subfamily.</text>
</comment>
<dbReference type="InterPro" id="IPR015422">
    <property type="entry name" value="PyrdxlP-dep_Trfase_small"/>
</dbReference>
<name>A0A4R2TJF4_9FIRM</name>
<dbReference type="InterPro" id="IPR015421">
    <property type="entry name" value="PyrdxlP-dep_Trfase_major"/>
</dbReference>
<evidence type="ECO:0000256" key="9">
    <source>
        <dbReference type="HAMAP-Rule" id="MF_01023"/>
    </source>
</evidence>
<feature type="modified residue" description="N6-(pyridoxal phosphate)lysine" evidence="9">
    <location>
        <position position="212"/>
    </location>
</feature>
<comment type="caution">
    <text evidence="11">The sequence shown here is derived from an EMBL/GenBank/DDBJ whole genome shotgun (WGS) entry which is preliminary data.</text>
</comment>
<proteinExistence type="inferred from homology"/>
<dbReference type="Proteomes" id="UP000295504">
    <property type="component" value="Unassembled WGS sequence"/>
</dbReference>
<keyword evidence="7 9" id="KW-0663">Pyridoxal phosphate</keyword>
<dbReference type="GO" id="GO:0000105">
    <property type="term" value="P:L-histidine biosynthetic process"/>
    <property type="evidence" value="ECO:0007669"/>
    <property type="project" value="UniProtKB-UniRule"/>
</dbReference>
<comment type="subunit">
    <text evidence="3 9">Homodimer.</text>
</comment>
<dbReference type="PANTHER" id="PTHR42885">
    <property type="entry name" value="HISTIDINOL-PHOSPHATE AMINOTRANSFERASE-RELATED"/>
    <property type="match status" value="1"/>
</dbReference>
<dbReference type="InterPro" id="IPR015424">
    <property type="entry name" value="PyrdxlP-dep_Trfase"/>
</dbReference>
<dbReference type="InterPro" id="IPR004839">
    <property type="entry name" value="Aminotransferase_I/II_large"/>
</dbReference>
<evidence type="ECO:0000313" key="11">
    <source>
        <dbReference type="EMBL" id="TCQ02517.1"/>
    </source>
</evidence>
<keyword evidence="12" id="KW-1185">Reference proteome</keyword>
<dbReference type="EC" id="2.6.1.9" evidence="9"/>
<keyword evidence="6 9" id="KW-0808">Transferase</keyword>
<keyword evidence="5 9" id="KW-0028">Amino-acid biosynthesis</keyword>
<organism evidence="11 12">
    <name type="scientific">Serpentinicella alkaliphila</name>
    <dbReference type="NCBI Taxonomy" id="1734049"/>
    <lineage>
        <taxon>Bacteria</taxon>
        <taxon>Bacillati</taxon>
        <taxon>Bacillota</taxon>
        <taxon>Clostridia</taxon>
        <taxon>Peptostreptococcales</taxon>
        <taxon>Natronincolaceae</taxon>
        <taxon>Serpentinicella</taxon>
    </lineage>
</organism>
<dbReference type="PANTHER" id="PTHR42885:SF2">
    <property type="entry name" value="HISTIDINOL-PHOSPHATE AMINOTRANSFERASE"/>
    <property type="match status" value="1"/>
</dbReference>
<dbReference type="Gene3D" id="3.40.640.10">
    <property type="entry name" value="Type I PLP-dependent aspartate aminotransferase-like (Major domain)"/>
    <property type="match status" value="1"/>
</dbReference>
<sequence>MIEGLLKESVRSLTPYKPKSYKVLAKLDANENNHVALKLNDKIIEELKNLKINEYPDSDSTVVRGMLAEDLGVSIDQIILGCGSDQIITLIINAFIDKGDKILIHTPTFDMYRITNQVAGGVTLEVPLGENFEFNCAEFIRVMKEEKPKVIFLTNPNNPTGGVIPKDDIIQVIENSTGIVAIDEAYMEFYKDSAIDLVEKYNNVVVLRTLSKAFGLAGARVGYSIASTELTEAINRVKPPYNVSSIDQLAAKVCLENKEWSKEIIEEIIDERERVKDKLNKLCNIKVYNSEANFILFNIKNAKDIYEHLINKGVLIRHFGEQGPLAGCLRVSIGTKEQNDLFLKLLEDYVLL</sequence>
<protein>
    <recommendedName>
        <fullName evidence="9">Histidinol-phosphate aminotransferase</fullName>
        <ecNumber evidence="9">2.6.1.9</ecNumber>
    </recommendedName>
    <alternativeName>
        <fullName evidence="9">Imidazole acetol-phosphate transaminase</fullName>
    </alternativeName>
</protein>
<dbReference type="RefSeq" id="WP_132848399.1">
    <property type="nucleotide sequence ID" value="NZ_CP058648.1"/>
</dbReference>
<comment type="pathway">
    <text evidence="9">Amino-acid biosynthesis; L-histidine biosynthesis; L-histidine from 5-phospho-alpha-D-ribose 1-diphosphate: step 7/9.</text>
</comment>
<evidence type="ECO:0000256" key="1">
    <source>
        <dbReference type="ARBA" id="ARBA00001933"/>
    </source>
</evidence>
<evidence type="ECO:0000256" key="6">
    <source>
        <dbReference type="ARBA" id="ARBA00022679"/>
    </source>
</evidence>
<evidence type="ECO:0000256" key="4">
    <source>
        <dbReference type="ARBA" id="ARBA00022576"/>
    </source>
</evidence>
<keyword evidence="4 9" id="KW-0032">Aminotransferase</keyword>
<dbReference type="SUPFAM" id="SSF53383">
    <property type="entry name" value="PLP-dependent transferases"/>
    <property type="match status" value="1"/>
</dbReference>
<dbReference type="Pfam" id="PF00155">
    <property type="entry name" value="Aminotran_1_2"/>
    <property type="match status" value="1"/>
</dbReference>
<dbReference type="EMBL" id="SLYC01000015">
    <property type="protein sequence ID" value="TCQ02517.1"/>
    <property type="molecule type" value="Genomic_DNA"/>
</dbReference>
<evidence type="ECO:0000256" key="7">
    <source>
        <dbReference type="ARBA" id="ARBA00022898"/>
    </source>
</evidence>
<gene>
    <name evidence="9" type="primary">hisC</name>
    <name evidence="11" type="ORF">EDD79_101534</name>
</gene>
<dbReference type="InterPro" id="IPR001917">
    <property type="entry name" value="Aminotrans_II_pyridoxalP_BS"/>
</dbReference>
<dbReference type="HAMAP" id="MF_01023">
    <property type="entry name" value="HisC_aminotrans_2"/>
    <property type="match status" value="1"/>
</dbReference>
<dbReference type="OrthoDB" id="9813612at2"/>
<reference evidence="11 12" key="1">
    <citation type="submission" date="2019-03" db="EMBL/GenBank/DDBJ databases">
        <title>Genomic Encyclopedia of Type Strains, Phase IV (KMG-IV): sequencing the most valuable type-strain genomes for metagenomic binning, comparative biology and taxonomic classification.</title>
        <authorList>
            <person name="Goeker M."/>
        </authorList>
    </citation>
    <scope>NUCLEOTIDE SEQUENCE [LARGE SCALE GENOMIC DNA]</scope>
    <source>
        <strain evidence="11 12">DSM 100013</strain>
    </source>
</reference>
<dbReference type="NCBIfam" id="TIGR01141">
    <property type="entry name" value="hisC"/>
    <property type="match status" value="1"/>
</dbReference>
<dbReference type="AlphaFoldDB" id="A0A4R2TJF4"/>